<keyword evidence="9 13" id="KW-0460">Magnesium</keyword>
<gene>
    <name evidence="13" type="primary">pheS</name>
    <name evidence="15" type="ORF">C0630_01410</name>
</gene>
<proteinExistence type="inferred from homology"/>
<comment type="subcellular location">
    <subcellularLocation>
        <location evidence="1 13">Cytoplasm</location>
    </subcellularLocation>
</comment>
<dbReference type="RefSeq" id="WP_273437373.1">
    <property type="nucleotide sequence ID" value="NZ_PKUN01000001.1"/>
</dbReference>
<dbReference type="Proteomes" id="UP000235015">
    <property type="component" value="Unassembled WGS sequence"/>
</dbReference>
<keyword evidence="11 13" id="KW-0030">Aminoacyl-tRNA synthetase</keyword>
<dbReference type="SUPFAM" id="SSF46589">
    <property type="entry name" value="tRNA-binding arm"/>
    <property type="match status" value="1"/>
</dbReference>
<comment type="similarity">
    <text evidence="2 13">Belongs to the class-II aminoacyl-tRNA synthetase family. Phe-tRNA synthetase alpha subunit type 1 subfamily.</text>
</comment>
<keyword evidence="6 13" id="KW-0479">Metal-binding</keyword>
<dbReference type="PANTHER" id="PTHR11538">
    <property type="entry name" value="PHENYLALANYL-TRNA SYNTHETASE"/>
    <property type="match status" value="1"/>
</dbReference>
<dbReference type="AlphaFoldDB" id="A0A2N6D1L0"/>
<dbReference type="FunFam" id="3.30.930.10:FF:000003">
    <property type="entry name" value="Phenylalanine--tRNA ligase alpha subunit"/>
    <property type="match status" value="1"/>
</dbReference>
<keyword evidence="5 13" id="KW-0436">Ligase</keyword>
<reference evidence="15 16" key="1">
    <citation type="submission" date="2017-11" db="EMBL/GenBank/DDBJ databases">
        <title>Genome-resolved metagenomics identifies genetic mobility, metabolic interactions, and unexpected diversity in perchlorate-reducing communities.</title>
        <authorList>
            <person name="Barnum T.P."/>
            <person name="Figueroa I.A."/>
            <person name="Carlstrom C.I."/>
            <person name="Lucas L.N."/>
            <person name="Engelbrektson A.L."/>
            <person name="Coates J.D."/>
        </authorList>
    </citation>
    <scope>NUCLEOTIDE SEQUENCE [LARGE SCALE GENOMIC DNA]</scope>
    <source>
        <strain evidence="15">BM301</strain>
    </source>
</reference>
<dbReference type="HAMAP" id="MF_00281">
    <property type="entry name" value="Phe_tRNA_synth_alpha1"/>
    <property type="match status" value="1"/>
</dbReference>
<keyword evidence="4 13" id="KW-0963">Cytoplasm</keyword>
<accession>A0A2N6D1L0</accession>
<dbReference type="EMBL" id="PKUN01000001">
    <property type="protein sequence ID" value="PLX63581.1"/>
    <property type="molecule type" value="Genomic_DNA"/>
</dbReference>
<sequence>MDSESNIELSTLVDEATGLIAGAEKLAALDEVRVRYLGKSGLLTAQLKQLGKLPAEERPLAGQAINRAKQALQGLIEQRKSALEQQALAARLSSERIDVTLPGRGMGQGGLHPVTRTLERIEELFSRAGFAIEEGPEIEDDYHNFEALNIPAHHPARAMHDTFYFDAHLLLRTHTSPVQIRTMENAGPPLKIIAPGRVYRCDSDLTHTPMFHQVEGLLVDENVSFADLKGVLYDFLQSFFERDLKIRFRPSYFPFTEPSAEADIECVMCGGDGCRVCSHTGWLEVLGCGMVHPEVFRHVGIDSEKYTGYAFGMGVERLTMLRYGINDLRLFFENDLRFLRQFA</sequence>
<feature type="domain" description="Aminoacyl-transfer RNA synthetases class-II family profile" evidence="14">
    <location>
        <begin position="121"/>
        <end position="341"/>
    </location>
</feature>
<dbReference type="InterPro" id="IPR004529">
    <property type="entry name" value="Phe-tRNA-synth_IIc_asu"/>
</dbReference>
<comment type="catalytic activity">
    <reaction evidence="12 13">
        <text>tRNA(Phe) + L-phenylalanine + ATP = L-phenylalanyl-tRNA(Phe) + AMP + diphosphate + H(+)</text>
        <dbReference type="Rhea" id="RHEA:19413"/>
        <dbReference type="Rhea" id="RHEA-COMP:9668"/>
        <dbReference type="Rhea" id="RHEA-COMP:9699"/>
        <dbReference type="ChEBI" id="CHEBI:15378"/>
        <dbReference type="ChEBI" id="CHEBI:30616"/>
        <dbReference type="ChEBI" id="CHEBI:33019"/>
        <dbReference type="ChEBI" id="CHEBI:58095"/>
        <dbReference type="ChEBI" id="CHEBI:78442"/>
        <dbReference type="ChEBI" id="CHEBI:78531"/>
        <dbReference type="ChEBI" id="CHEBI:456215"/>
        <dbReference type="EC" id="6.1.1.20"/>
    </reaction>
</comment>
<dbReference type="EC" id="6.1.1.20" evidence="13"/>
<evidence type="ECO:0000256" key="3">
    <source>
        <dbReference type="ARBA" id="ARBA00011209"/>
    </source>
</evidence>
<keyword evidence="8 13" id="KW-0067">ATP-binding</keyword>
<name>A0A2N6D1L0_9GAMM</name>
<evidence type="ECO:0000256" key="6">
    <source>
        <dbReference type="ARBA" id="ARBA00022723"/>
    </source>
</evidence>
<evidence type="ECO:0000256" key="9">
    <source>
        <dbReference type="ARBA" id="ARBA00022842"/>
    </source>
</evidence>
<dbReference type="STRING" id="1111735.GCA_000428045_03401"/>
<dbReference type="GO" id="GO:0005524">
    <property type="term" value="F:ATP binding"/>
    <property type="evidence" value="ECO:0007669"/>
    <property type="project" value="UniProtKB-UniRule"/>
</dbReference>
<evidence type="ECO:0000256" key="2">
    <source>
        <dbReference type="ARBA" id="ARBA00010207"/>
    </source>
</evidence>
<dbReference type="PROSITE" id="PS50862">
    <property type="entry name" value="AA_TRNA_LIGASE_II"/>
    <property type="match status" value="1"/>
</dbReference>
<feature type="binding site" evidence="13">
    <location>
        <position position="257"/>
    </location>
    <ligand>
        <name>Mg(2+)</name>
        <dbReference type="ChEBI" id="CHEBI:18420"/>
        <note>shared with beta subunit</note>
    </ligand>
</feature>
<evidence type="ECO:0000256" key="7">
    <source>
        <dbReference type="ARBA" id="ARBA00022741"/>
    </source>
</evidence>
<evidence type="ECO:0000256" key="10">
    <source>
        <dbReference type="ARBA" id="ARBA00022917"/>
    </source>
</evidence>
<dbReference type="GO" id="GO:0000287">
    <property type="term" value="F:magnesium ion binding"/>
    <property type="evidence" value="ECO:0007669"/>
    <property type="project" value="UniProtKB-UniRule"/>
</dbReference>
<evidence type="ECO:0000313" key="15">
    <source>
        <dbReference type="EMBL" id="PLX63581.1"/>
    </source>
</evidence>
<dbReference type="GO" id="GO:0006432">
    <property type="term" value="P:phenylalanyl-tRNA aminoacylation"/>
    <property type="evidence" value="ECO:0007669"/>
    <property type="project" value="UniProtKB-UniRule"/>
</dbReference>
<keyword evidence="10 13" id="KW-0648">Protein biosynthesis</keyword>
<evidence type="ECO:0000259" key="14">
    <source>
        <dbReference type="PROSITE" id="PS50862"/>
    </source>
</evidence>
<evidence type="ECO:0000256" key="13">
    <source>
        <dbReference type="HAMAP-Rule" id="MF_00281"/>
    </source>
</evidence>
<dbReference type="InterPro" id="IPR002319">
    <property type="entry name" value="Phenylalanyl-tRNA_Synthase"/>
</dbReference>
<dbReference type="InterPro" id="IPR010978">
    <property type="entry name" value="tRNA-bd_arm"/>
</dbReference>
<dbReference type="GO" id="GO:0000049">
    <property type="term" value="F:tRNA binding"/>
    <property type="evidence" value="ECO:0007669"/>
    <property type="project" value="InterPro"/>
</dbReference>
<evidence type="ECO:0000256" key="1">
    <source>
        <dbReference type="ARBA" id="ARBA00004496"/>
    </source>
</evidence>
<evidence type="ECO:0000256" key="8">
    <source>
        <dbReference type="ARBA" id="ARBA00022840"/>
    </source>
</evidence>
<dbReference type="InterPro" id="IPR006195">
    <property type="entry name" value="aa-tRNA-synth_II"/>
</dbReference>
<evidence type="ECO:0000256" key="11">
    <source>
        <dbReference type="ARBA" id="ARBA00023146"/>
    </source>
</evidence>
<dbReference type="InterPro" id="IPR045864">
    <property type="entry name" value="aa-tRNA-synth_II/BPL/LPL"/>
</dbReference>
<dbReference type="SUPFAM" id="SSF55681">
    <property type="entry name" value="Class II aaRS and biotin synthetases"/>
    <property type="match status" value="1"/>
</dbReference>
<dbReference type="InterPro" id="IPR022911">
    <property type="entry name" value="Phe_tRNA_ligase_alpha1_bac"/>
</dbReference>
<dbReference type="Gene3D" id="3.30.930.10">
    <property type="entry name" value="Bira Bifunctional Protein, Domain 2"/>
    <property type="match status" value="1"/>
</dbReference>
<evidence type="ECO:0000313" key="16">
    <source>
        <dbReference type="Proteomes" id="UP000235015"/>
    </source>
</evidence>
<comment type="cofactor">
    <cofactor evidence="13">
        <name>Mg(2+)</name>
        <dbReference type="ChEBI" id="CHEBI:18420"/>
    </cofactor>
    <text evidence="13">Binds 2 magnesium ions per tetramer.</text>
</comment>
<dbReference type="Pfam" id="PF01409">
    <property type="entry name" value="tRNA-synt_2d"/>
    <property type="match status" value="1"/>
</dbReference>
<dbReference type="PANTHER" id="PTHR11538:SF41">
    <property type="entry name" value="PHENYLALANINE--TRNA LIGASE, MITOCHONDRIAL"/>
    <property type="match status" value="1"/>
</dbReference>
<keyword evidence="7 13" id="KW-0547">Nucleotide-binding</keyword>
<evidence type="ECO:0000256" key="12">
    <source>
        <dbReference type="ARBA" id="ARBA00049255"/>
    </source>
</evidence>
<comment type="caution">
    <text evidence="15">The sequence shown here is derived from an EMBL/GenBank/DDBJ whole genome shotgun (WGS) entry which is preliminary data.</text>
</comment>
<evidence type="ECO:0000256" key="4">
    <source>
        <dbReference type="ARBA" id="ARBA00022490"/>
    </source>
</evidence>
<dbReference type="CDD" id="cd00496">
    <property type="entry name" value="PheRS_alpha_core"/>
    <property type="match status" value="1"/>
</dbReference>
<dbReference type="GO" id="GO:0004826">
    <property type="term" value="F:phenylalanine-tRNA ligase activity"/>
    <property type="evidence" value="ECO:0007669"/>
    <property type="project" value="UniProtKB-UniRule"/>
</dbReference>
<protein>
    <recommendedName>
        <fullName evidence="13">Phenylalanine--tRNA ligase alpha subunit</fullName>
        <ecNumber evidence="13">6.1.1.20</ecNumber>
    </recommendedName>
    <alternativeName>
        <fullName evidence="13">Phenylalanyl-tRNA synthetase alpha subunit</fullName>
        <shortName evidence="13">PheRS</shortName>
    </alternativeName>
</protein>
<dbReference type="NCBIfam" id="TIGR00468">
    <property type="entry name" value="pheS"/>
    <property type="match status" value="1"/>
</dbReference>
<comment type="subunit">
    <text evidence="3 13">Tetramer of two alpha and two beta subunits.</text>
</comment>
<evidence type="ECO:0000256" key="5">
    <source>
        <dbReference type="ARBA" id="ARBA00022598"/>
    </source>
</evidence>
<organism evidence="15 16">
    <name type="scientific">Sedimenticola selenatireducens</name>
    <dbReference type="NCBI Taxonomy" id="191960"/>
    <lineage>
        <taxon>Bacteria</taxon>
        <taxon>Pseudomonadati</taxon>
        <taxon>Pseudomonadota</taxon>
        <taxon>Gammaproteobacteria</taxon>
        <taxon>Chromatiales</taxon>
        <taxon>Sedimenticolaceae</taxon>
        <taxon>Sedimenticola</taxon>
    </lineage>
</organism>
<dbReference type="Pfam" id="PF02912">
    <property type="entry name" value="Phe_tRNA-synt_N"/>
    <property type="match status" value="1"/>
</dbReference>
<dbReference type="GO" id="GO:0005737">
    <property type="term" value="C:cytoplasm"/>
    <property type="evidence" value="ECO:0007669"/>
    <property type="project" value="UniProtKB-SubCell"/>
</dbReference>
<dbReference type="InterPro" id="IPR004188">
    <property type="entry name" value="Phe-tRNA_ligase_II_N"/>
</dbReference>